<gene>
    <name evidence="2" type="ORF">Tcan_16189</name>
</gene>
<protein>
    <recommendedName>
        <fullName evidence="1">Ubiquitin-like domain-containing protein</fullName>
    </recommendedName>
</protein>
<dbReference type="Pfam" id="PF11976">
    <property type="entry name" value="Rad60-SLD"/>
    <property type="match status" value="1"/>
</dbReference>
<comment type="caution">
    <text evidence="2">The sequence shown here is derived from an EMBL/GenBank/DDBJ whole genome shotgun (WGS) entry which is preliminary data.</text>
</comment>
<keyword evidence="3" id="KW-1185">Reference proteome</keyword>
<reference evidence="2 3" key="1">
    <citation type="submission" date="2014-11" db="EMBL/GenBank/DDBJ databases">
        <title>Genetic blueprint of the zoonotic pathogen Toxocara canis.</title>
        <authorList>
            <person name="Zhu X.-Q."/>
            <person name="Korhonen P.K."/>
            <person name="Cai H."/>
            <person name="Young N.D."/>
            <person name="Nejsum P."/>
            <person name="von Samson-Himmelstjerna G."/>
            <person name="Boag P.R."/>
            <person name="Tan P."/>
            <person name="Li Q."/>
            <person name="Min J."/>
            <person name="Yang Y."/>
            <person name="Wang X."/>
            <person name="Fang X."/>
            <person name="Hall R.S."/>
            <person name="Hofmann A."/>
            <person name="Sternberg P.W."/>
            <person name="Jex A.R."/>
            <person name="Gasser R.B."/>
        </authorList>
    </citation>
    <scope>NUCLEOTIDE SEQUENCE [LARGE SCALE GENOMIC DNA]</scope>
    <source>
        <strain evidence="2">PN_DK_2014</strain>
    </source>
</reference>
<dbReference type="OrthoDB" id="419317at2759"/>
<proteinExistence type="predicted"/>
<dbReference type="InterPro" id="IPR000626">
    <property type="entry name" value="Ubiquitin-like_dom"/>
</dbReference>
<dbReference type="EMBL" id="JPKZ01001799">
    <property type="protein sequence ID" value="KHN80020.1"/>
    <property type="molecule type" value="Genomic_DNA"/>
</dbReference>
<dbReference type="AlphaFoldDB" id="A0A0B2VGC2"/>
<dbReference type="InterPro" id="IPR022617">
    <property type="entry name" value="Rad60/SUMO-like_dom"/>
</dbReference>
<dbReference type="CDD" id="cd17039">
    <property type="entry name" value="Ubl_ubiquitin_like"/>
    <property type="match status" value="1"/>
</dbReference>
<dbReference type="SUPFAM" id="SSF54236">
    <property type="entry name" value="Ubiquitin-like"/>
    <property type="match status" value="1"/>
</dbReference>
<dbReference type="PROSITE" id="PS50053">
    <property type="entry name" value="UBIQUITIN_2"/>
    <property type="match status" value="1"/>
</dbReference>
<sequence>MIQTNILSSKNSRGTTLSIDLEPTATVKQLLAELRSEHALKDEDINNAKLIFKGKKLEFDKTLEESGIENCSIITIEQV</sequence>
<evidence type="ECO:0000313" key="2">
    <source>
        <dbReference type="EMBL" id="KHN80020.1"/>
    </source>
</evidence>
<dbReference type="InterPro" id="IPR029071">
    <property type="entry name" value="Ubiquitin-like_domsf"/>
</dbReference>
<dbReference type="Gene3D" id="3.10.20.90">
    <property type="entry name" value="Phosphatidylinositol 3-kinase Catalytic Subunit, Chain A, domain 1"/>
    <property type="match status" value="1"/>
</dbReference>
<evidence type="ECO:0000313" key="3">
    <source>
        <dbReference type="Proteomes" id="UP000031036"/>
    </source>
</evidence>
<organism evidence="2 3">
    <name type="scientific">Toxocara canis</name>
    <name type="common">Canine roundworm</name>
    <dbReference type="NCBI Taxonomy" id="6265"/>
    <lineage>
        <taxon>Eukaryota</taxon>
        <taxon>Metazoa</taxon>
        <taxon>Ecdysozoa</taxon>
        <taxon>Nematoda</taxon>
        <taxon>Chromadorea</taxon>
        <taxon>Rhabditida</taxon>
        <taxon>Spirurina</taxon>
        <taxon>Ascaridomorpha</taxon>
        <taxon>Ascaridoidea</taxon>
        <taxon>Toxocaridae</taxon>
        <taxon>Toxocara</taxon>
    </lineage>
</organism>
<evidence type="ECO:0000259" key="1">
    <source>
        <dbReference type="PROSITE" id="PS50053"/>
    </source>
</evidence>
<accession>A0A0B2VGC2</accession>
<dbReference type="OMA" id="CGVEECS"/>
<name>A0A0B2VGC2_TOXCA</name>
<dbReference type="Proteomes" id="UP000031036">
    <property type="component" value="Unassembled WGS sequence"/>
</dbReference>
<feature type="domain" description="Ubiquitin-like" evidence="1">
    <location>
        <begin position="7"/>
        <end position="76"/>
    </location>
</feature>